<dbReference type="InterPro" id="IPR003346">
    <property type="entry name" value="Transposase_20"/>
</dbReference>
<dbReference type="NCBIfam" id="NF033542">
    <property type="entry name" value="transpos_IS110"/>
    <property type="match status" value="1"/>
</dbReference>
<dbReference type="PANTHER" id="PTHR33055:SF13">
    <property type="entry name" value="TRANSPOSASE"/>
    <property type="match status" value="1"/>
</dbReference>
<keyword evidence="1" id="KW-0175">Coiled coil</keyword>
<gene>
    <name evidence="4" type="ORF">KSB_62560</name>
    <name evidence="5" type="ORF">KSB_78880</name>
</gene>
<dbReference type="InterPro" id="IPR047650">
    <property type="entry name" value="Transpos_IS110"/>
</dbReference>
<comment type="caution">
    <text evidence="4">The sequence shown here is derived from an EMBL/GenBank/DDBJ whole genome shotgun (WGS) entry which is preliminary data.</text>
</comment>
<keyword evidence="6" id="KW-1185">Reference proteome</keyword>
<evidence type="ECO:0000259" key="3">
    <source>
        <dbReference type="Pfam" id="PF02371"/>
    </source>
</evidence>
<reference evidence="4 6" key="1">
    <citation type="journal article" date="2021" name="Int. J. Syst. Evol. Microbiol.">
        <title>Reticulibacter mediterranei gen. nov., sp. nov., within the new family Reticulibacteraceae fam. nov., and Ktedonospora formicarum gen. nov., sp. nov., Ktedonobacter robiniae sp. nov., Dictyobacter formicarum sp. nov. and Dictyobacter arantiisoli sp. nov., belonging to the class Ktedonobacteria.</title>
        <authorList>
            <person name="Yabe S."/>
            <person name="Zheng Y."/>
            <person name="Wang C.M."/>
            <person name="Sakai Y."/>
            <person name="Abe K."/>
            <person name="Yokota A."/>
            <person name="Donadio S."/>
            <person name="Cavaletti L."/>
            <person name="Monciardini P."/>
        </authorList>
    </citation>
    <scope>NUCLEOTIDE SEQUENCE [LARGE SCALE GENOMIC DNA]</scope>
    <source>
        <strain evidence="4 6">SOSP1-30</strain>
    </source>
</reference>
<evidence type="ECO:0000259" key="2">
    <source>
        <dbReference type="Pfam" id="PF01548"/>
    </source>
</evidence>
<dbReference type="EMBL" id="BNJG01000003">
    <property type="protein sequence ID" value="GHO59413.1"/>
    <property type="molecule type" value="Genomic_DNA"/>
</dbReference>
<feature type="coiled-coil region" evidence="1">
    <location>
        <begin position="259"/>
        <end position="286"/>
    </location>
</feature>
<dbReference type="Pfam" id="PF02371">
    <property type="entry name" value="Transposase_20"/>
    <property type="match status" value="1"/>
</dbReference>
<evidence type="ECO:0000256" key="1">
    <source>
        <dbReference type="SAM" id="Coils"/>
    </source>
</evidence>
<organism evidence="4 6">
    <name type="scientific">Ktedonobacter robiniae</name>
    <dbReference type="NCBI Taxonomy" id="2778365"/>
    <lineage>
        <taxon>Bacteria</taxon>
        <taxon>Bacillati</taxon>
        <taxon>Chloroflexota</taxon>
        <taxon>Ktedonobacteria</taxon>
        <taxon>Ktedonobacterales</taxon>
        <taxon>Ktedonobacteraceae</taxon>
        <taxon>Ktedonobacter</taxon>
    </lineage>
</organism>
<dbReference type="Proteomes" id="UP000654345">
    <property type="component" value="Unassembled WGS sequence"/>
</dbReference>
<proteinExistence type="predicted"/>
<protein>
    <submittedName>
        <fullName evidence="4">IS110 family transposase</fullName>
    </submittedName>
</protein>
<evidence type="ECO:0000313" key="5">
    <source>
        <dbReference type="EMBL" id="GHO59413.1"/>
    </source>
</evidence>
<evidence type="ECO:0000313" key="4">
    <source>
        <dbReference type="EMBL" id="GHO57781.1"/>
    </source>
</evidence>
<feature type="domain" description="Transposase IS116/IS110/IS902 C-terminal" evidence="3">
    <location>
        <begin position="285"/>
        <end position="370"/>
    </location>
</feature>
<dbReference type="InterPro" id="IPR002525">
    <property type="entry name" value="Transp_IS110-like_N"/>
</dbReference>
<dbReference type="RefSeq" id="WP_201374085.1">
    <property type="nucleotide sequence ID" value="NZ_BNJG01000002.1"/>
</dbReference>
<dbReference type="Pfam" id="PF01548">
    <property type="entry name" value="DEDD_Tnp_IS110"/>
    <property type="match status" value="1"/>
</dbReference>
<dbReference type="EMBL" id="BNJG01000002">
    <property type="protein sequence ID" value="GHO57781.1"/>
    <property type="molecule type" value="Genomic_DNA"/>
</dbReference>
<name>A0ABQ3UYJ7_9CHLR</name>
<feature type="domain" description="Transposase IS110-like N-terminal" evidence="2">
    <location>
        <begin position="19"/>
        <end position="176"/>
    </location>
</feature>
<dbReference type="PANTHER" id="PTHR33055">
    <property type="entry name" value="TRANSPOSASE FOR INSERTION SEQUENCE ELEMENT IS1111A"/>
    <property type="match status" value="1"/>
</dbReference>
<evidence type="ECO:0000313" key="6">
    <source>
        <dbReference type="Proteomes" id="UP000654345"/>
    </source>
</evidence>
<sequence>MSKSNVTPTPEPASLRYVVGIDIGNQSCAMCCLTPEKRQVFKPTTFANTRAGFDGLFEKLASLKSDPTSILVGLEATSRYGENLSQALLKAGYRLCLLHPAQVHAFAQQRGLRAKTDQLDAGTIARVLLSGEARFGYLPDDQVGTYRELLRLQQQLSEDGVRYKNELHALLVVLFPEFVQVFADPTRHTALAVLKRYPSAQAIVEAGVDALARLLHELAPHHYGRSTAQALFALAQTSIASGVAMMARSKSLSIVCDQLEHTLINLAQLEQEIDQLLSNDPQAKRLLAVAEFGPLTVAVLRAELGDVQRFSRMDQVVAYVGLDIQVKQSGKWKGQSKLSKRGSGRVRRLLYLAALRSLHEKCSPFRDYYQRLIGRGVRKGTALVAVMRKMIIVAVHLLKTQDCYDASKVGLQWVR</sequence>
<accession>A0ABQ3UYJ7</accession>